<sequence>MFESPAEFRLSSLLVELVVEFSAVVVFDPLSAASDLLVLVSVVVLLVESRLFELSVELLTDSL</sequence>
<comment type="caution">
    <text evidence="1">The sequence shown here is derived from an EMBL/GenBank/DDBJ whole genome shotgun (WGS) entry which is preliminary data.</text>
</comment>
<proteinExistence type="predicted"/>
<dbReference type="Proteomes" id="UP000050901">
    <property type="component" value="Unassembled WGS sequence"/>
</dbReference>
<dbReference type="EMBL" id="AZEQ01000041">
    <property type="protein sequence ID" value="KRL22565.1"/>
    <property type="molecule type" value="Genomic_DNA"/>
</dbReference>
<name>A0A0R1NXQ7_LIMMU</name>
<gene>
    <name evidence="1" type="ORF">FC47_GL001572</name>
</gene>
<evidence type="ECO:0000313" key="1">
    <source>
        <dbReference type="EMBL" id="KRL22565.1"/>
    </source>
</evidence>
<organism evidence="1 2">
    <name type="scientific">Limosilactobacillus mucosae DSM 13345</name>
    <dbReference type="NCBI Taxonomy" id="1423771"/>
    <lineage>
        <taxon>Bacteria</taxon>
        <taxon>Bacillati</taxon>
        <taxon>Bacillota</taxon>
        <taxon>Bacilli</taxon>
        <taxon>Lactobacillales</taxon>
        <taxon>Lactobacillaceae</taxon>
        <taxon>Limosilactobacillus</taxon>
    </lineage>
</organism>
<evidence type="ECO:0000313" key="2">
    <source>
        <dbReference type="Proteomes" id="UP000050901"/>
    </source>
</evidence>
<accession>A0A0R1NXQ7</accession>
<reference evidence="1 2" key="1">
    <citation type="journal article" date="2015" name="Genome Announc.">
        <title>Expanding the biotechnology potential of lactobacilli through comparative genomics of 213 strains and associated genera.</title>
        <authorList>
            <person name="Sun Z."/>
            <person name="Harris H.M."/>
            <person name="McCann A."/>
            <person name="Guo C."/>
            <person name="Argimon S."/>
            <person name="Zhang W."/>
            <person name="Yang X."/>
            <person name="Jeffery I.B."/>
            <person name="Cooney J.C."/>
            <person name="Kagawa T.F."/>
            <person name="Liu W."/>
            <person name="Song Y."/>
            <person name="Salvetti E."/>
            <person name="Wrobel A."/>
            <person name="Rasinkangas P."/>
            <person name="Parkhill J."/>
            <person name="Rea M.C."/>
            <person name="O'Sullivan O."/>
            <person name="Ritari J."/>
            <person name="Douillard F.P."/>
            <person name="Paul Ross R."/>
            <person name="Yang R."/>
            <person name="Briner A.E."/>
            <person name="Felis G.E."/>
            <person name="de Vos W.M."/>
            <person name="Barrangou R."/>
            <person name="Klaenhammer T.R."/>
            <person name="Caufield P.W."/>
            <person name="Cui Y."/>
            <person name="Zhang H."/>
            <person name="O'Toole P.W."/>
        </authorList>
    </citation>
    <scope>NUCLEOTIDE SEQUENCE [LARGE SCALE GENOMIC DNA]</scope>
    <source>
        <strain evidence="1 2">DSM 13345</strain>
    </source>
</reference>
<protein>
    <submittedName>
        <fullName evidence="1">Uncharacterized protein</fullName>
    </submittedName>
</protein>
<dbReference type="AlphaFoldDB" id="A0A0R1NXQ7"/>